<evidence type="ECO:0000256" key="1">
    <source>
        <dbReference type="ARBA" id="ARBA00022441"/>
    </source>
</evidence>
<keyword evidence="9" id="KW-1185">Reference proteome</keyword>
<keyword evidence="5" id="KW-0472">Membrane</keyword>
<dbReference type="InterPro" id="IPR006652">
    <property type="entry name" value="Kelch_1"/>
</dbReference>
<comment type="caution">
    <text evidence="8">The sequence shown here is derived from an EMBL/GenBank/DDBJ whole genome shotgun (WGS) entry which is preliminary data.</text>
</comment>
<dbReference type="Pfam" id="PF24681">
    <property type="entry name" value="Kelch_KLHDC2_KLHL20_DRC7"/>
    <property type="match status" value="1"/>
</dbReference>
<dbReference type="NCBIfam" id="TIGR04183">
    <property type="entry name" value="Por_Secre_tail"/>
    <property type="match status" value="1"/>
</dbReference>
<evidence type="ECO:0000256" key="5">
    <source>
        <dbReference type="SAM" id="Phobius"/>
    </source>
</evidence>
<dbReference type="Pfam" id="PF05345">
    <property type="entry name" value="He_PIG"/>
    <property type="match status" value="1"/>
</dbReference>
<dbReference type="Gene3D" id="2.60.40.10">
    <property type="entry name" value="Immunoglobulins"/>
    <property type="match status" value="1"/>
</dbReference>
<evidence type="ECO:0000313" key="8">
    <source>
        <dbReference type="EMBL" id="PKQ45946.1"/>
    </source>
</evidence>
<dbReference type="Pfam" id="PF11721">
    <property type="entry name" value="Malectin"/>
    <property type="match status" value="1"/>
</dbReference>
<dbReference type="Pfam" id="PF18962">
    <property type="entry name" value="Por_Secre_tail"/>
    <property type="match status" value="1"/>
</dbReference>
<dbReference type="InterPro" id="IPR008979">
    <property type="entry name" value="Galactose-bd-like_sf"/>
</dbReference>
<name>A0A2N3HLW5_9FLAO</name>
<dbReference type="Proteomes" id="UP000233435">
    <property type="component" value="Unassembled WGS sequence"/>
</dbReference>
<dbReference type="InterPro" id="IPR011042">
    <property type="entry name" value="6-blade_b-propeller_TolB-like"/>
</dbReference>
<dbReference type="SUPFAM" id="SSF49785">
    <property type="entry name" value="Galactose-binding domain-like"/>
    <property type="match status" value="1"/>
</dbReference>
<keyword evidence="5" id="KW-0812">Transmembrane</keyword>
<feature type="region of interest" description="Disordered" evidence="4">
    <location>
        <begin position="254"/>
        <end position="280"/>
    </location>
</feature>
<reference evidence="8 9" key="1">
    <citation type="submission" date="2017-12" db="EMBL/GenBank/DDBJ databases">
        <title>Confluentibacter flavum sp. nov., isolated from the saline lake.</title>
        <authorList>
            <person name="Yu L."/>
        </authorList>
    </citation>
    <scope>NUCLEOTIDE SEQUENCE [LARGE SCALE GENOMIC DNA]</scope>
    <source>
        <strain evidence="8 9">3B</strain>
    </source>
</reference>
<dbReference type="Gene3D" id="2.120.10.80">
    <property type="entry name" value="Kelch-type beta propeller"/>
    <property type="match status" value="1"/>
</dbReference>
<organism evidence="8 9">
    <name type="scientific">Confluentibacter flavum</name>
    <dbReference type="NCBI Taxonomy" id="1909700"/>
    <lineage>
        <taxon>Bacteria</taxon>
        <taxon>Pseudomonadati</taxon>
        <taxon>Bacteroidota</taxon>
        <taxon>Flavobacteriia</taxon>
        <taxon>Flavobacteriales</taxon>
        <taxon>Flavobacteriaceae</taxon>
        <taxon>Confluentibacter</taxon>
    </lineage>
</organism>
<dbReference type="EMBL" id="PJEO01000016">
    <property type="protein sequence ID" value="PKQ45946.1"/>
    <property type="molecule type" value="Genomic_DNA"/>
</dbReference>
<evidence type="ECO:0000259" key="6">
    <source>
        <dbReference type="Pfam" id="PF11721"/>
    </source>
</evidence>
<keyword evidence="5" id="KW-1133">Transmembrane helix</keyword>
<proteinExistence type="predicted"/>
<gene>
    <name evidence="8" type="ORF">CSW08_05875</name>
</gene>
<dbReference type="InterPro" id="IPR015915">
    <property type="entry name" value="Kelch-typ_b-propeller"/>
</dbReference>
<feature type="compositionally biased region" description="Acidic residues" evidence="4">
    <location>
        <begin position="586"/>
        <end position="602"/>
    </location>
</feature>
<keyword evidence="2" id="KW-0732">Signal</keyword>
<evidence type="ECO:0000259" key="7">
    <source>
        <dbReference type="Pfam" id="PF18962"/>
    </source>
</evidence>
<dbReference type="InterPro" id="IPR026444">
    <property type="entry name" value="Secre_tail"/>
</dbReference>
<dbReference type="Gene3D" id="2.120.10.30">
    <property type="entry name" value="TolB, C-terminal domain"/>
    <property type="match status" value="1"/>
</dbReference>
<feature type="domain" description="Secretion system C-terminal sorting" evidence="7">
    <location>
        <begin position="1702"/>
        <end position="1776"/>
    </location>
</feature>
<dbReference type="Gene3D" id="2.60.120.430">
    <property type="entry name" value="Galactose-binding lectin"/>
    <property type="match status" value="1"/>
</dbReference>
<accession>A0A2N3HLW5</accession>
<feature type="region of interest" description="Disordered" evidence="4">
    <location>
        <begin position="425"/>
        <end position="444"/>
    </location>
</feature>
<evidence type="ECO:0000256" key="3">
    <source>
        <dbReference type="ARBA" id="ARBA00022737"/>
    </source>
</evidence>
<keyword evidence="3" id="KW-0677">Repeat</keyword>
<dbReference type="InterPro" id="IPR021720">
    <property type="entry name" value="Malectin_dom"/>
</dbReference>
<evidence type="ECO:0000313" key="9">
    <source>
        <dbReference type="Proteomes" id="UP000233435"/>
    </source>
</evidence>
<keyword evidence="1" id="KW-0880">Kelch repeat</keyword>
<dbReference type="OrthoDB" id="996574at2"/>
<protein>
    <submittedName>
        <fullName evidence="8">Uncharacterized protein</fullName>
    </submittedName>
</protein>
<evidence type="ECO:0000256" key="4">
    <source>
        <dbReference type="SAM" id="MobiDB-lite"/>
    </source>
</evidence>
<feature type="transmembrane region" description="Helical" evidence="5">
    <location>
        <begin position="7"/>
        <end position="24"/>
    </location>
</feature>
<dbReference type="PANTHER" id="PTHR24412:SF489">
    <property type="entry name" value="RING FINGER DOMAIN AND KELCH REPEAT-CONTAINING PROTEIN DDB_G0271372"/>
    <property type="match status" value="1"/>
</dbReference>
<feature type="domain" description="Malectin" evidence="6">
    <location>
        <begin position="1001"/>
        <end position="1165"/>
    </location>
</feature>
<feature type="region of interest" description="Disordered" evidence="4">
    <location>
        <begin position="585"/>
        <end position="612"/>
    </location>
</feature>
<dbReference type="SUPFAM" id="SSF117281">
    <property type="entry name" value="Kelch motif"/>
    <property type="match status" value="1"/>
</dbReference>
<dbReference type="PANTHER" id="PTHR24412">
    <property type="entry name" value="KELCH PROTEIN"/>
    <property type="match status" value="1"/>
</dbReference>
<evidence type="ECO:0000256" key="2">
    <source>
        <dbReference type="ARBA" id="ARBA00022729"/>
    </source>
</evidence>
<sequence length="1782" mass="190994">MVPQIKIFCNFIYFIFILLSYNAFAQSWSQSILTFSGTGNVNGGVTSLMYGPDNRLYVAEYTGAIKILTIQRNSPINYVATNVEILDGIRTMPDHNDDGTLYSSLNRETLGLTVVGTPTNPVIYVTSSDFRIGAGEGGGNGDVNLDTNSGVITRFSWNGSAWNVVDIVRGLPRSEENHATNGLEFVTINGTDYLIVAQGGHTNGGSPSTNFVYSCEYALSGAILAVNLTALETMPILDDNGRAYIYDLPTLDDPTRPNIHADGSPASEDPDDPNYSPLDINDPWGGNDGLNQAILVPGGPVQILSPGYRNAYDLVVTESGALYVTDNGANGGWGGLPMNEGGGSVTNDYNPAEPGSSDSLLYGEMVNNLDHLQLVTTNLQAYAFGTLPETYYGGHPNPTRANPVGAGLYTADGINNVFRTLKYDPDGSTPGSTSNPNEALPVNWPPLPVSEANTVEGDWRGPGMINPDGPNDDPVVTWGTNTNGIDEYTASNFGGVMQGNLLAGTHNGLIRRVQLNANGTLASGGLTSNFLSGMGGNALGITCNSDFDIFPGTVWAGTLNGKIVVFEPTDFLNCLDPSDPLYDANADYDSDGYSNQDEEDNGTEICNGGSQPDDWDKVMGGQLISDLNDPDDDFDGIPDALDPFQLGDPTVEGSDAFTIPILNDFFNDQQNLGGIYGLGLTGLMNNGDTGANWLLWLDRKDDPNDPNPNDILGGAPGLMTSQMTSGTALGTSNNQEKGYQYGVQIQNDSGIITVSGGMVGFNGPLTLYENLSAPSGELGFFIGDGTQSNYIKFVVTTTGFVALQEIEDIPQSPITYNLPQANRPTSGIKFFFEIDPSIGQVTLKFQIDEGSLTTLGTIVAQGSILQALQSSSTDLAVGLIGASNEDGVELEGTWDFLNVTAEKPYMVQNIPNLQRESGAPDDMFDLDDYFEDNNGTANLTYSVALNTNPNILASISNNLLTITYPSELQTADITIRASDLNGYFVEDTFTVSIINSSLILARVNAGGAAVSATDGGANWEQNNVAGATSGPSYSVNTGTIYNGGLLNINRHSSIPDYIDESTYNAIFAYERYDVTASPEMEFTFVLQNGDYQVNLYMGNSFVGTSEIGDRVFDIEIEGVIVEDNMDLIARFGHQSGGMVTYPVTVSGGVLNIQFLHEVENPLLNAIEIMAAPPQYPPLSVNPIANQTNLTGDVISTLGVSASGGNPNNNFTYSIDGQPLGINIEPTNGLIYGTIDQTASNGGTNNDGVHGVTVTVEKVGSTSVTTNFSWTVNDLAWFDKNENENYTARHECSFVQAGDKFYLLGGRENSKTLDVYNYTSNSWNSLVDSAPMEFNHFQATEYQGLIWVIGAFQTNSFPNETPADFIWAFDPVAQQWIQGPEIPSGRRRGSAGLVVHNDKFYIVGGNTIGHNGGYVPWFDEYDPVLGTWTTLTNAPRSRDHFHAVVINNKLYAASGRLSGGDGGTFAPVIPEVDVYDFSTNSWSSLPSDQNIPTPRAGAIVANFNNKLVIAGGEVSTNVNALDITEIYDPLDQSWSTGASLIHPRHGTQGIVSGNGIFVVAGSPVMGGGKQKNMEFYGSDSPTGIPLDASELMGPTTVDFSVQNSQDITLDLENGNTGIFIRSVEINGHDDDDFVIQSGNLNNVLLKSNSSKIISVDFIGAGTEKNAILTIDYGANASLDISLSYDSTLSSPDEKDNISNVFTIYPNPSSEYVYVEIKSSSIDVTDFLLFDITGRLIKKIKNDNSEQSTFKKQIDVRGLQSGLYTLYILSKGSVVHKARLVINN</sequence>
<dbReference type="RefSeq" id="WP_106658972.1">
    <property type="nucleotide sequence ID" value="NZ_PJEO01000016.1"/>
</dbReference>
<dbReference type="InterPro" id="IPR013783">
    <property type="entry name" value="Ig-like_fold"/>
</dbReference>
<dbReference type="SMART" id="SM00612">
    <property type="entry name" value="Kelch"/>
    <property type="match status" value="4"/>
</dbReference>